<name>A0ACC2HN55_DALPE</name>
<keyword evidence="2" id="KW-1185">Reference proteome</keyword>
<proteinExistence type="predicted"/>
<comment type="caution">
    <text evidence="1">The sequence shown here is derived from an EMBL/GenBank/DDBJ whole genome shotgun (WGS) entry which is preliminary data.</text>
</comment>
<evidence type="ECO:0000313" key="1">
    <source>
        <dbReference type="EMBL" id="KAJ8017220.1"/>
    </source>
</evidence>
<sequence>MNISEANSTSIINPYTTGTVILRVSCAVNFILCVPTDVYILWLIVTGAAGTLASELFTLNLAVSEILFCVFSIPMIVYTNIQSAAFRLSFSFGYSFMFTGRPLFQCCICVERYLAVVHPVIFLKYKPLRYRLACCGAVWLLVLLGNLISMFLSQTLISDFFFLIEYLILTCVMLFCCLAVLRALKQTGPGEGDREGNKNAKMKAFRIISIISVTMFVSYCPILVIMPLSVVLDRVVWQLSYCSCFSVNVIGGFVQPLLYLHRAGKIPGLKAL</sequence>
<reference evidence="1" key="1">
    <citation type="submission" date="2021-05" db="EMBL/GenBank/DDBJ databases">
        <authorList>
            <person name="Pan Q."/>
            <person name="Jouanno E."/>
            <person name="Zahm M."/>
            <person name="Klopp C."/>
            <person name="Cabau C."/>
            <person name="Louis A."/>
            <person name="Berthelot C."/>
            <person name="Parey E."/>
            <person name="Roest Crollius H."/>
            <person name="Montfort J."/>
            <person name="Robinson-Rechavi M."/>
            <person name="Bouchez O."/>
            <person name="Lampietro C."/>
            <person name="Lopez Roques C."/>
            <person name="Donnadieu C."/>
            <person name="Postlethwait J."/>
            <person name="Bobe J."/>
            <person name="Dillon D."/>
            <person name="Chandos A."/>
            <person name="von Hippel F."/>
            <person name="Guiguen Y."/>
        </authorList>
    </citation>
    <scope>NUCLEOTIDE SEQUENCE</scope>
    <source>
        <strain evidence="1">YG-Jan2019</strain>
    </source>
</reference>
<accession>A0ACC2HN55</accession>
<gene>
    <name evidence="1" type="ORF">DPEC_G00015540</name>
</gene>
<evidence type="ECO:0000313" key="2">
    <source>
        <dbReference type="Proteomes" id="UP001157502"/>
    </source>
</evidence>
<protein>
    <submittedName>
        <fullName evidence="1">Uncharacterized protein</fullName>
    </submittedName>
</protein>
<dbReference type="EMBL" id="CM055728">
    <property type="protein sequence ID" value="KAJ8017220.1"/>
    <property type="molecule type" value="Genomic_DNA"/>
</dbReference>
<organism evidence="1 2">
    <name type="scientific">Dallia pectoralis</name>
    <name type="common">Alaska blackfish</name>
    <dbReference type="NCBI Taxonomy" id="75939"/>
    <lineage>
        <taxon>Eukaryota</taxon>
        <taxon>Metazoa</taxon>
        <taxon>Chordata</taxon>
        <taxon>Craniata</taxon>
        <taxon>Vertebrata</taxon>
        <taxon>Euteleostomi</taxon>
        <taxon>Actinopterygii</taxon>
        <taxon>Neopterygii</taxon>
        <taxon>Teleostei</taxon>
        <taxon>Protacanthopterygii</taxon>
        <taxon>Esociformes</taxon>
        <taxon>Umbridae</taxon>
        <taxon>Dallia</taxon>
    </lineage>
</organism>
<dbReference type="Proteomes" id="UP001157502">
    <property type="component" value="Chromosome 1"/>
</dbReference>